<dbReference type="AlphaFoldDB" id="A0A2M4B692"/>
<dbReference type="EMBL" id="GGFK01015252">
    <property type="protein sequence ID" value="MBW48573.1"/>
    <property type="molecule type" value="Transcribed_RNA"/>
</dbReference>
<dbReference type="Pfam" id="PF24664">
    <property type="entry name" value="Monjiviricetes_fusion"/>
    <property type="match status" value="1"/>
</dbReference>
<proteinExistence type="predicted"/>
<organism evidence="1">
    <name type="scientific">Anopheles triannulatus</name>
    <dbReference type="NCBI Taxonomy" id="58253"/>
    <lineage>
        <taxon>Eukaryota</taxon>
        <taxon>Metazoa</taxon>
        <taxon>Ecdysozoa</taxon>
        <taxon>Arthropoda</taxon>
        <taxon>Hexapoda</taxon>
        <taxon>Insecta</taxon>
        <taxon>Pterygota</taxon>
        <taxon>Neoptera</taxon>
        <taxon>Endopterygota</taxon>
        <taxon>Diptera</taxon>
        <taxon>Nematocera</taxon>
        <taxon>Culicoidea</taxon>
        <taxon>Culicidae</taxon>
        <taxon>Anophelinae</taxon>
        <taxon>Anopheles</taxon>
    </lineage>
</organism>
<reference evidence="1" key="1">
    <citation type="submission" date="2018-01" db="EMBL/GenBank/DDBJ databases">
        <title>An insight into the sialome of Amazonian anophelines.</title>
        <authorList>
            <person name="Ribeiro J.M."/>
            <person name="Scarpassa V."/>
            <person name="Calvo E."/>
        </authorList>
    </citation>
    <scope>NUCLEOTIDE SEQUENCE</scope>
    <source>
        <tissue evidence="1">Salivary glands</tissue>
    </source>
</reference>
<accession>A0A2M4B692</accession>
<evidence type="ECO:0000313" key="1">
    <source>
        <dbReference type="EMBL" id="MBW48573.1"/>
    </source>
</evidence>
<sequence length="70" mass="7409">MALALLLGQAIGSRTTGLIAYDCTNSDVNITGYSLMNVASCTPPARQVEAVATIFKIQVNQPGRGERSRP</sequence>
<protein>
    <submittedName>
        <fullName evidence="1">Putative secreted protein</fullName>
    </submittedName>
</protein>
<name>A0A2M4B692_9DIPT</name>